<dbReference type="AlphaFoldDB" id="A0A6G1H6I7"/>
<evidence type="ECO:0000256" key="6">
    <source>
        <dbReference type="SAM" id="Phobius"/>
    </source>
</evidence>
<dbReference type="GO" id="GO:0071944">
    <property type="term" value="C:cell periphery"/>
    <property type="evidence" value="ECO:0007669"/>
    <property type="project" value="UniProtKB-ARBA"/>
</dbReference>
<accession>A0A6G1H6I7</accession>
<keyword evidence="4 6" id="KW-0472">Membrane</keyword>
<evidence type="ECO:0000256" key="3">
    <source>
        <dbReference type="ARBA" id="ARBA00022989"/>
    </source>
</evidence>
<evidence type="ECO:0000313" key="8">
    <source>
        <dbReference type="Proteomes" id="UP000800041"/>
    </source>
</evidence>
<evidence type="ECO:0000256" key="5">
    <source>
        <dbReference type="SAM" id="MobiDB-lite"/>
    </source>
</evidence>
<feature type="region of interest" description="Disordered" evidence="5">
    <location>
        <begin position="163"/>
        <end position="204"/>
    </location>
</feature>
<keyword evidence="3 6" id="KW-1133">Transmembrane helix</keyword>
<keyword evidence="2 6" id="KW-0812">Transmembrane</keyword>
<dbReference type="OrthoDB" id="5244543at2759"/>
<evidence type="ECO:0000256" key="4">
    <source>
        <dbReference type="ARBA" id="ARBA00023136"/>
    </source>
</evidence>
<feature type="compositionally biased region" description="Low complexity" evidence="5">
    <location>
        <begin position="8"/>
        <end position="30"/>
    </location>
</feature>
<feature type="compositionally biased region" description="Low complexity" evidence="5">
    <location>
        <begin position="71"/>
        <end position="124"/>
    </location>
</feature>
<sequence length="320" mass="33404">MSSDSVPSSTLTTRRSSTRTSSSSTSETTCTWPGHCLGDSCVTSDDCDHLWVCSNRACAVECTEDCASLTSSARPSSTRAPSASPTPSTPTTRTSAPRSSPSLASSTTGATTGAETAAAAPAESHSGIPTGTAIGVGIAIPLAVILLALLAFFFWRRNRRKNARSDDSALAKDNPGSAGGRETISRKELEAIPIHEKGIDEGSAHQMEIDTQPRPVELDAGGAQANSTDNKLLMMDAPQITELDAIETESRPSTPRKRLPISTAFEKQTSSPGSPPQFSPLSPMSDGPSDRKISKDESMLVSPTSEGGRLFCASVEGSVM</sequence>
<protein>
    <submittedName>
        <fullName evidence="7">Uncharacterized protein</fullName>
    </submittedName>
</protein>
<dbReference type="Proteomes" id="UP000800041">
    <property type="component" value="Unassembled WGS sequence"/>
</dbReference>
<dbReference type="PANTHER" id="PTHR15549">
    <property type="entry name" value="PAIRED IMMUNOGLOBULIN-LIKE TYPE 2 RECEPTOR"/>
    <property type="match status" value="1"/>
</dbReference>
<feature type="compositionally biased region" description="Basic and acidic residues" evidence="5">
    <location>
        <begin position="288"/>
        <end position="298"/>
    </location>
</feature>
<feature type="region of interest" description="Disordered" evidence="5">
    <location>
        <begin position="248"/>
        <end position="320"/>
    </location>
</feature>
<gene>
    <name evidence="7" type="ORF">K402DRAFT_402843</name>
</gene>
<dbReference type="GO" id="GO:0016020">
    <property type="term" value="C:membrane"/>
    <property type="evidence" value="ECO:0007669"/>
    <property type="project" value="UniProtKB-SubCell"/>
</dbReference>
<organism evidence="7 8">
    <name type="scientific">Aulographum hederae CBS 113979</name>
    <dbReference type="NCBI Taxonomy" id="1176131"/>
    <lineage>
        <taxon>Eukaryota</taxon>
        <taxon>Fungi</taxon>
        <taxon>Dikarya</taxon>
        <taxon>Ascomycota</taxon>
        <taxon>Pezizomycotina</taxon>
        <taxon>Dothideomycetes</taxon>
        <taxon>Pleosporomycetidae</taxon>
        <taxon>Aulographales</taxon>
        <taxon>Aulographaceae</taxon>
    </lineage>
</organism>
<feature type="transmembrane region" description="Helical" evidence="6">
    <location>
        <begin position="133"/>
        <end position="155"/>
    </location>
</feature>
<comment type="subcellular location">
    <subcellularLocation>
        <location evidence="1">Membrane</location>
        <topology evidence="1">Single-pass membrane protein</topology>
    </subcellularLocation>
</comment>
<evidence type="ECO:0000256" key="2">
    <source>
        <dbReference type="ARBA" id="ARBA00022692"/>
    </source>
</evidence>
<reference evidence="7" key="1">
    <citation type="journal article" date="2020" name="Stud. Mycol.">
        <title>101 Dothideomycetes genomes: a test case for predicting lifestyles and emergence of pathogens.</title>
        <authorList>
            <person name="Haridas S."/>
            <person name="Albert R."/>
            <person name="Binder M."/>
            <person name="Bloem J."/>
            <person name="Labutti K."/>
            <person name="Salamov A."/>
            <person name="Andreopoulos B."/>
            <person name="Baker S."/>
            <person name="Barry K."/>
            <person name="Bills G."/>
            <person name="Bluhm B."/>
            <person name="Cannon C."/>
            <person name="Castanera R."/>
            <person name="Culley D."/>
            <person name="Daum C."/>
            <person name="Ezra D."/>
            <person name="Gonzalez J."/>
            <person name="Henrissat B."/>
            <person name="Kuo A."/>
            <person name="Liang C."/>
            <person name="Lipzen A."/>
            <person name="Lutzoni F."/>
            <person name="Magnuson J."/>
            <person name="Mondo S."/>
            <person name="Nolan M."/>
            <person name="Ohm R."/>
            <person name="Pangilinan J."/>
            <person name="Park H.-J."/>
            <person name="Ramirez L."/>
            <person name="Alfaro M."/>
            <person name="Sun H."/>
            <person name="Tritt A."/>
            <person name="Yoshinaga Y."/>
            <person name="Zwiers L.-H."/>
            <person name="Turgeon B."/>
            <person name="Goodwin S."/>
            <person name="Spatafora J."/>
            <person name="Crous P."/>
            <person name="Grigoriev I."/>
        </authorList>
    </citation>
    <scope>NUCLEOTIDE SEQUENCE</scope>
    <source>
        <strain evidence="7">CBS 113979</strain>
    </source>
</reference>
<proteinExistence type="predicted"/>
<dbReference type="EMBL" id="ML977148">
    <property type="protein sequence ID" value="KAF1988672.1"/>
    <property type="molecule type" value="Genomic_DNA"/>
</dbReference>
<feature type="region of interest" description="Disordered" evidence="5">
    <location>
        <begin position="1"/>
        <end position="30"/>
    </location>
</feature>
<dbReference type="InterPro" id="IPR051694">
    <property type="entry name" value="Immunoregulatory_rcpt-like"/>
</dbReference>
<feature type="region of interest" description="Disordered" evidence="5">
    <location>
        <begin position="71"/>
        <end position="126"/>
    </location>
</feature>
<evidence type="ECO:0000313" key="7">
    <source>
        <dbReference type="EMBL" id="KAF1988672.1"/>
    </source>
</evidence>
<evidence type="ECO:0000256" key="1">
    <source>
        <dbReference type="ARBA" id="ARBA00004167"/>
    </source>
</evidence>
<name>A0A6G1H6I7_9PEZI</name>
<keyword evidence="8" id="KW-1185">Reference proteome</keyword>
<feature type="compositionally biased region" description="Basic and acidic residues" evidence="5">
    <location>
        <begin position="183"/>
        <end position="203"/>
    </location>
</feature>